<dbReference type="EMBL" id="JABSTR010000006">
    <property type="protein sequence ID" value="KAH9374111.1"/>
    <property type="molecule type" value="Genomic_DNA"/>
</dbReference>
<gene>
    <name evidence="3" type="ORF">HPB48_005380</name>
</gene>
<keyword evidence="4" id="KW-1185">Reference proteome</keyword>
<evidence type="ECO:0000313" key="4">
    <source>
        <dbReference type="Proteomes" id="UP000821853"/>
    </source>
</evidence>
<dbReference type="SUPFAM" id="SSF49599">
    <property type="entry name" value="TRAF domain-like"/>
    <property type="match status" value="1"/>
</dbReference>
<dbReference type="PANTHER" id="PTHR24413">
    <property type="entry name" value="SPECKLE-TYPE POZ PROTEIN"/>
    <property type="match status" value="1"/>
</dbReference>
<dbReference type="SUPFAM" id="SSF54695">
    <property type="entry name" value="POZ domain"/>
    <property type="match status" value="1"/>
</dbReference>
<dbReference type="PROSITE" id="PS50144">
    <property type="entry name" value="MATH"/>
    <property type="match status" value="1"/>
</dbReference>
<dbReference type="Pfam" id="PF22486">
    <property type="entry name" value="MATH_2"/>
    <property type="match status" value="1"/>
</dbReference>
<dbReference type="GO" id="GO:0030163">
    <property type="term" value="P:protein catabolic process"/>
    <property type="evidence" value="ECO:0007669"/>
    <property type="project" value="UniProtKB-ARBA"/>
</dbReference>
<dbReference type="InterPro" id="IPR002083">
    <property type="entry name" value="MATH/TRAF_dom"/>
</dbReference>
<protein>
    <recommendedName>
        <fullName evidence="5">Speckle-type POZ protein</fullName>
    </recommendedName>
</protein>
<dbReference type="AlphaFoldDB" id="A0A9J6GGX8"/>
<dbReference type="InterPro" id="IPR008974">
    <property type="entry name" value="TRAF-like"/>
</dbReference>
<feature type="domain" description="MATH" evidence="2">
    <location>
        <begin position="21"/>
        <end position="151"/>
    </location>
</feature>
<dbReference type="VEuPathDB" id="VectorBase:HLOH_061850"/>
<dbReference type="SMART" id="SM00061">
    <property type="entry name" value="MATH"/>
    <property type="match status" value="1"/>
</dbReference>
<sequence>MDNENMALADEWCCTQVNVTKFSFTWTLNNFSYCREGTGESLESSTFPTGLHGTGTWCLQLYPNGNDGDRAGYVSLFLNLVRNHGRDICAKFTCSILNTDKKVAYSKTIHAARLFTTGESWGWKKFVKRDFLVNTENGLVEDDRLTVLCEVGVTGKYNDTSGENNMNRFIVPACQLPEDLGRLFECEKFGDVVFNVGDRQLHAHKCILTVRCPIFASMFDHDVVEARESSVDIADISYEVFRETLRFIYTGQAPNVDKFPQQLLVAADKYALERLKAMCEGFIGADLSVENAAEVLLFADMHNALQLKPRVVAYICEHAAAVKETPGWKAMCSSRPELALHLAVELLAHGKPVMVPPSKRKRSK</sequence>
<organism evidence="3 4">
    <name type="scientific">Haemaphysalis longicornis</name>
    <name type="common">Bush tick</name>
    <dbReference type="NCBI Taxonomy" id="44386"/>
    <lineage>
        <taxon>Eukaryota</taxon>
        <taxon>Metazoa</taxon>
        <taxon>Ecdysozoa</taxon>
        <taxon>Arthropoda</taxon>
        <taxon>Chelicerata</taxon>
        <taxon>Arachnida</taxon>
        <taxon>Acari</taxon>
        <taxon>Parasitiformes</taxon>
        <taxon>Ixodida</taxon>
        <taxon>Ixodoidea</taxon>
        <taxon>Ixodidae</taxon>
        <taxon>Haemaphysalinae</taxon>
        <taxon>Haemaphysalis</taxon>
    </lineage>
</organism>
<dbReference type="Gene3D" id="2.60.210.10">
    <property type="entry name" value="Apoptosis, Tumor Necrosis Factor Receptor Associated Protein 2, Chain A"/>
    <property type="match status" value="1"/>
</dbReference>
<dbReference type="Proteomes" id="UP000821853">
    <property type="component" value="Chromosome 4"/>
</dbReference>
<dbReference type="Gene3D" id="1.25.40.420">
    <property type="match status" value="1"/>
</dbReference>
<proteinExistence type="predicted"/>
<reference evidence="3 4" key="1">
    <citation type="journal article" date="2020" name="Cell">
        <title>Large-Scale Comparative Analyses of Tick Genomes Elucidate Their Genetic Diversity and Vector Capacities.</title>
        <authorList>
            <consortium name="Tick Genome and Microbiome Consortium (TIGMIC)"/>
            <person name="Jia N."/>
            <person name="Wang J."/>
            <person name="Shi W."/>
            <person name="Du L."/>
            <person name="Sun Y."/>
            <person name="Zhan W."/>
            <person name="Jiang J.F."/>
            <person name="Wang Q."/>
            <person name="Zhang B."/>
            <person name="Ji P."/>
            <person name="Bell-Sakyi L."/>
            <person name="Cui X.M."/>
            <person name="Yuan T.T."/>
            <person name="Jiang B.G."/>
            <person name="Yang W.F."/>
            <person name="Lam T.T."/>
            <person name="Chang Q.C."/>
            <person name="Ding S.J."/>
            <person name="Wang X.J."/>
            <person name="Zhu J.G."/>
            <person name="Ruan X.D."/>
            <person name="Zhao L."/>
            <person name="Wei J.T."/>
            <person name="Ye R.Z."/>
            <person name="Que T.C."/>
            <person name="Du C.H."/>
            <person name="Zhou Y.H."/>
            <person name="Cheng J.X."/>
            <person name="Dai P.F."/>
            <person name="Guo W.B."/>
            <person name="Han X.H."/>
            <person name="Huang E.J."/>
            <person name="Li L.F."/>
            <person name="Wei W."/>
            <person name="Gao Y.C."/>
            <person name="Liu J.Z."/>
            <person name="Shao H.Z."/>
            <person name="Wang X."/>
            <person name="Wang C.C."/>
            <person name="Yang T.C."/>
            <person name="Huo Q.B."/>
            <person name="Li W."/>
            <person name="Chen H.Y."/>
            <person name="Chen S.E."/>
            <person name="Zhou L.G."/>
            <person name="Ni X.B."/>
            <person name="Tian J.H."/>
            <person name="Sheng Y."/>
            <person name="Liu T."/>
            <person name="Pan Y.S."/>
            <person name="Xia L.Y."/>
            <person name="Li J."/>
            <person name="Zhao F."/>
            <person name="Cao W.C."/>
        </authorList>
    </citation>
    <scope>NUCLEOTIDE SEQUENCE [LARGE SCALE GENOMIC DNA]</scope>
    <source>
        <strain evidence="3">HaeL-2018</strain>
    </source>
</reference>
<dbReference type="InterPro" id="IPR011333">
    <property type="entry name" value="SKP1/BTB/POZ_sf"/>
</dbReference>
<evidence type="ECO:0000259" key="2">
    <source>
        <dbReference type="PROSITE" id="PS50144"/>
    </source>
</evidence>
<dbReference type="Gene3D" id="3.30.710.10">
    <property type="entry name" value="Potassium Channel Kv1.1, Chain A"/>
    <property type="match status" value="1"/>
</dbReference>
<dbReference type="OrthoDB" id="6418792at2759"/>
<name>A0A9J6GGX8_HAELO</name>
<evidence type="ECO:0000313" key="3">
    <source>
        <dbReference type="EMBL" id="KAH9374111.1"/>
    </source>
</evidence>
<feature type="domain" description="BTB" evidence="1">
    <location>
        <begin position="190"/>
        <end position="257"/>
    </location>
</feature>
<evidence type="ECO:0008006" key="5">
    <source>
        <dbReference type="Google" id="ProtNLM"/>
    </source>
</evidence>
<dbReference type="FunFam" id="3.30.710.10:FF:000159">
    <property type="entry name" value="Speckle-type POZ protein B"/>
    <property type="match status" value="1"/>
</dbReference>
<dbReference type="Pfam" id="PF00651">
    <property type="entry name" value="BTB"/>
    <property type="match status" value="1"/>
</dbReference>
<dbReference type="InterPro" id="IPR000210">
    <property type="entry name" value="BTB/POZ_dom"/>
</dbReference>
<comment type="caution">
    <text evidence="3">The sequence shown here is derived from an EMBL/GenBank/DDBJ whole genome shotgun (WGS) entry which is preliminary data.</text>
</comment>
<evidence type="ECO:0000259" key="1">
    <source>
        <dbReference type="PROSITE" id="PS50097"/>
    </source>
</evidence>
<dbReference type="SMART" id="SM00225">
    <property type="entry name" value="BTB"/>
    <property type="match status" value="1"/>
</dbReference>
<dbReference type="PROSITE" id="PS50097">
    <property type="entry name" value="BTB"/>
    <property type="match status" value="1"/>
</dbReference>
<accession>A0A9J6GGX8</accession>